<dbReference type="RefSeq" id="WP_205048839.1">
    <property type="nucleotide sequence ID" value="NZ_CAJVAX010000009.1"/>
</dbReference>
<evidence type="ECO:0000313" key="3">
    <source>
        <dbReference type="Proteomes" id="UP001153328"/>
    </source>
</evidence>
<gene>
    <name evidence="2" type="ORF">SBRY_170013</name>
</gene>
<keyword evidence="3" id="KW-1185">Reference proteome</keyword>
<evidence type="ECO:0008006" key="4">
    <source>
        <dbReference type="Google" id="ProtNLM"/>
    </source>
</evidence>
<organism evidence="2 3">
    <name type="scientific">Actinacidiphila bryophytorum</name>
    <dbReference type="NCBI Taxonomy" id="1436133"/>
    <lineage>
        <taxon>Bacteria</taxon>
        <taxon>Bacillati</taxon>
        <taxon>Actinomycetota</taxon>
        <taxon>Actinomycetes</taxon>
        <taxon>Kitasatosporales</taxon>
        <taxon>Streptomycetaceae</taxon>
        <taxon>Actinacidiphila</taxon>
    </lineage>
</organism>
<proteinExistence type="predicted"/>
<keyword evidence="1" id="KW-0732">Signal</keyword>
<evidence type="ECO:0000256" key="1">
    <source>
        <dbReference type="SAM" id="SignalP"/>
    </source>
</evidence>
<accession>A0A9W4GZZ2</accession>
<protein>
    <recommendedName>
        <fullName evidence="4">Secreted protein</fullName>
    </recommendedName>
</protein>
<name>A0A9W4GZZ2_9ACTN</name>
<evidence type="ECO:0000313" key="2">
    <source>
        <dbReference type="EMBL" id="CAG7623826.1"/>
    </source>
</evidence>
<dbReference type="EMBL" id="CAJVAX010000009">
    <property type="protein sequence ID" value="CAG7623826.1"/>
    <property type="molecule type" value="Genomic_DNA"/>
</dbReference>
<dbReference type="Proteomes" id="UP001153328">
    <property type="component" value="Unassembled WGS sequence"/>
</dbReference>
<feature type="signal peptide" evidence="1">
    <location>
        <begin position="1"/>
        <end position="29"/>
    </location>
</feature>
<reference evidence="2" key="1">
    <citation type="submission" date="2021-06" db="EMBL/GenBank/DDBJ databases">
        <authorList>
            <person name="Arsene-Ploetze F."/>
        </authorList>
    </citation>
    <scope>NUCLEOTIDE SEQUENCE</scope>
    <source>
        <strain evidence="2">SBRY1</strain>
    </source>
</reference>
<sequence length="104" mass="10558">MSLRHITTVLGAAAAAVVLSIAVPASAQAAQGILTIDATTYQDPADGCLDVGGPPAPRHFVANDTDAPVLLYTDPGCQGRPVHLVPPGDGDFTPFESVLIGLPD</sequence>
<feature type="chain" id="PRO_5040945073" description="Secreted protein" evidence="1">
    <location>
        <begin position="30"/>
        <end position="104"/>
    </location>
</feature>
<dbReference type="AlphaFoldDB" id="A0A9W4GZZ2"/>
<comment type="caution">
    <text evidence="2">The sequence shown here is derived from an EMBL/GenBank/DDBJ whole genome shotgun (WGS) entry which is preliminary data.</text>
</comment>